<evidence type="ECO:0000256" key="15">
    <source>
        <dbReference type="ARBA" id="ARBA00049902"/>
    </source>
</evidence>
<sequence>MPTFQKPTRRQDHASRREQEHRTIIGVTGNQEPHYDAFQRAQRRAERNAGRRTMRMLFQSIEFQHAMMLASVIILVGFGLVMVFSASSVDLVALGLKPWSMVVRQLMFVVIGVVGAVLASRLSVKAIKRLSPWLLALSIFFQLLTLTKLGRAAGGNVGWIALGPISFQPAELIKLALCLWLPVTIINSRKEKTLWKRYGIAAVALLVSVGSIALGHDMGTASVVVIIGLAALLFGGMPMSVFYVMGGLALVVGAAGVFTSSNRMNRVFSFLSCSPKSGKAVCYQTNHGLFAISSGGLFGLGLGNSREKWSYLPEATNDFIFAIIGEEAGFLGAISVLLLFAVLIASMIRSSLLLERLDYQRLVLLCVVSWISVQALVNILVVLKLFPVMGVPLPFVSSGGTSMVVCLTAIGACSRMMMSSLDDNPEGEGIFAHAQVLRPRKSSASKSADAKSASRKDSSRQARSIQRSERAGRPAQRKFSWRASADKRSARTASARMASSRRTPERSAKSNGEGSSERKQTRRVVSSSSTQERANRQR</sequence>
<feature type="region of interest" description="Disordered" evidence="17">
    <location>
        <begin position="1"/>
        <end position="20"/>
    </location>
</feature>
<feature type="transmembrane region" description="Helical" evidence="18">
    <location>
        <begin position="319"/>
        <end position="342"/>
    </location>
</feature>
<dbReference type="PANTHER" id="PTHR30474">
    <property type="entry name" value="CELL CYCLE PROTEIN"/>
    <property type="match status" value="1"/>
</dbReference>
<keyword evidence="19" id="KW-0132">Cell division</keyword>
<evidence type="ECO:0000256" key="9">
    <source>
        <dbReference type="ARBA" id="ARBA00032370"/>
    </source>
</evidence>
<dbReference type="GO" id="GO:0051301">
    <property type="term" value="P:cell division"/>
    <property type="evidence" value="ECO:0007669"/>
    <property type="project" value="UniProtKB-KW"/>
</dbReference>
<feature type="compositionally biased region" description="Basic and acidic residues" evidence="17">
    <location>
        <begin position="448"/>
        <end position="472"/>
    </location>
</feature>
<dbReference type="Pfam" id="PF01098">
    <property type="entry name" value="FTSW_RODA_SPOVE"/>
    <property type="match status" value="1"/>
</dbReference>
<evidence type="ECO:0000256" key="4">
    <source>
        <dbReference type="ARBA" id="ARBA00022692"/>
    </source>
</evidence>
<feature type="transmembrane region" description="Helical" evidence="18">
    <location>
        <begin position="240"/>
        <end position="259"/>
    </location>
</feature>
<dbReference type="GO" id="GO:0008360">
    <property type="term" value="P:regulation of cell shape"/>
    <property type="evidence" value="ECO:0007669"/>
    <property type="project" value="UniProtKB-KW"/>
</dbReference>
<comment type="function">
    <text evidence="16">Peptidoglycan polymerase that is essential for cell division.</text>
</comment>
<dbReference type="GO" id="GO:0009252">
    <property type="term" value="P:peptidoglycan biosynthetic process"/>
    <property type="evidence" value="ECO:0007669"/>
    <property type="project" value="UniProtKB-KW"/>
</dbReference>
<comment type="subcellular location">
    <subcellularLocation>
        <location evidence="1">Membrane</location>
        <topology evidence="1">Multi-pass membrane protein</topology>
    </subcellularLocation>
</comment>
<evidence type="ECO:0000256" key="18">
    <source>
        <dbReference type="SAM" id="Phobius"/>
    </source>
</evidence>
<evidence type="ECO:0000256" key="1">
    <source>
        <dbReference type="ARBA" id="ARBA00004141"/>
    </source>
</evidence>
<feature type="transmembrane region" description="Helical" evidence="18">
    <location>
        <begin position="66"/>
        <end position="87"/>
    </location>
</feature>
<evidence type="ECO:0000256" key="7">
    <source>
        <dbReference type="ARBA" id="ARBA00022989"/>
    </source>
</evidence>
<comment type="catalytic activity">
    <reaction evidence="15">
        <text>[GlcNAc-(1-&gt;4)-Mur2Ac(oyl-L-Ala-gamma-D-Glu-L-Lys-D-Ala-D-Ala)](n)-di-trans,octa-cis-undecaprenyl diphosphate + beta-D-GlcNAc-(1-&gt;4)-Mur2Ac(oyl-L-Ala-gamma-D-Glu-L-Lys-D-Ala-D-Ala)-di-trans,octa-cis-undecaprenyl diphosphate = [GlcNAc-(1-&gt;4)-Mur2Ac(oyl-L-Ala-gamma-D-Glu-L-Lys-D-Ala-D-Ala)](n+1)-di-trans,octa-cis-undecaprenyl diphosphate + di-trans,octa-cis-undecaprenyl diphosphate + H(+)</text>
        <dbReference type="Rhea" id="RHEA:23708"/>
        <dbReference type="Rhea" id="RHEA-COMP:9602"/>
        <dbReference type="Rhea" id="RHEA-COMP:9603"/>
        <dbReference type="ChEBI" id="CHEBI:15378"/>
        <dbReference type="ChEBI" id="CHEBI:58405"/>
        <dbReference type="ChEBI" id="CHEBI:60033"/>
        <dbReference type="ChEBI" id="CHEBI:78435"/>
        <dbReference type="EC" id="2.4.99.28"/>
    </reaction>
</comment>
<keyword evidence="8 18" id="KW-0472">Membrane</keyword>
<feature type="compositionally biased region" description="Low complexity" evidence="17">
    <location>
        <begin position="491"/>
        <end position="501"/>
    </location>
</feature>
<evidence type="ECO:0000256" key="5">
    <source>
        <dbReference type="ARBA" id="ARBA00022960"/>
    </source>
</evidence>
<evidence type="ECO:0000313" key="19">
    <source>
        <dbReference type="EMBL" id="OZG56219.1"/>
    </source>
</evidence>
<dbReference type="EMBL" id="MWWU01000002">
    <property type="protein sequence ID" value="OZG56219.1"/>
    <property type="molecule type" value="Genomic_DNA"/>
</dbReference>
<evidence type="ECO:0000313" key="20">
    <source>
        <dbReference type="Proteomes" id="UP000228976"/>
    </source>
</evidence>
<dbReference type="OrthoDB" id="9768187at2"/>
<feature type="region of interest" description="Disordered" evidence="17">
    <location>
        <begin position="437"/>
        <end position="538"/>
    </location>
</feature>
<keyword evidence="20" id="KW-1185">Reference proteome</keyword>
<dbReference type="GO" id="GO:0015648">
    <property type="term" value="F:lipid-linked peptidoglycan transporter activity"/>
    <property type="evidence" value="ECO:0007669"/>
    <property type="project" value="TreeGrafter"/>
</dbReference>
<evidence type="ECO:0000256" key="17">
    <source>
        <dbReference type="SAM" id="MobiDB-lite"/>
    </source>
</evidence>
<evidence type="ECO:0000256" key="2">
    <source>
        <dbReference type="ARBA" id="ARBA00022676"/>
    </source>
</evidence>
<dbReference type="AlphaFoldDB" id="A0A261FAQ1"/>
<evidence type="ECO:0000256" key="12">
    <source>
        <dbReference type="ARBA" id="ARBA00041185"/>
    </source>
</evidence>
<keyword evidence="19" id="KW-0131">Cell cycle</keyword>
<feature type="transmembrane region" description="Helical" evidence="18">
    <location>
        <begin position="395"/>
        <end position="413"/>
    </location>
</feature>
<feature type="compositionally biased region" description="Polar residues" evidence="17">
    <location>
        <begin position="523"/>
        <end position="532"/>
    </location>
</feature>
<dbReference type="InterPro" id="IPR001182">
    <property type="entry name" value="FtsW/RodA"/>
</dbReference>
<dbReference type="GO" id="GO:0032153">
    <property type="term" value="C:cell division site"/>
    <property type="evidence" value="ECO:0007669"/>
    <property type="project" value="TreeGrafter"/>
</dbReference>
<dbReference type="PANTHER" id="PTHR30474:SF2">
    <property type="entry name" value="PEPTIDOGLYCAN GLYCOSYLTRANSFERASE FTSW-RELATED"/>
    <property type="match status" value="1"/>
</dbReference>
<feature type="transmembrane region" description="Helical" evidence="18">
    <location>
        <begin position="99"/>
        <end position="118"/>
    </location>
</feature>
<keyword evidence="5" id="KW-0133">Cell shape</keyword>
<dbReference type="RefSeq" id="WP_094689771.1">
    <property type="nucleotide sequence ID" value="NZ_JACBYZ010000001.1"/>
</dbReference>
<keyword evidence="6" id="KW-0573">Peptidoglycan synthesis</keyword>
<evidence type="ECO:0000256" key="13">
    <source>
        <dbReference type="ARBA" id="ARBA00041418"/>
    </source>
</evidence>
<proteinExistence type="inferred from homology"/>
<dbReference type="EC" id="2.4.99.28" evidence="14"/>
<feature type="transmembrane region" description="Helical" evidence="18">
    <location>
        <begin position="362"/>
        <end position="383"/>
    </location>
</feature>
<dbReference type="Proteomes" id="UP000228976">
    <property type="component" value="Unassembled WGS sequence"/>
</dbReference>
<keyword evidence="3" id="KW-0808">Transferase</keyword>
<evidence type="ECO:0000256" key="3">
    <source>
        <dbReference type="ARBA" id="ARBA00022679"/>
    </source>
</evidence>
<feature type="compositionally biased region" description="Basic and acidic residues" evidence="17">
    <location>
        <begin position="9"/>
        <end position="20"/>
    </location>
</feature>
<gene>
    <name evidence="19" type="ORF">AEAE_0707</name>
</gene>
<name>A0A261FAQ1_9BIFI</name>
<feature type="transmembrane region" description="Helical" evidence="18">
    <location>
        <begin position="159"/>
        <end position="181"/>
    </location>
</feature>
<reference evidence="19 20" key="1">
    <citation type="journal article" date="2017" name="BMC Genomics">
        <title>Comparative genomic and phylogenomic analyses of the Bifidobacteriaceae family.</title>
        <authorList>
            <person name="Lugli G.A."/>
            <person name="Milani C."/>
            <person name="Turroni F."/>
            <person name="Duranti S."/>
            <person name="Mancabelli L."/>
            <person name="Mangifesta M."/>
            <person name="Ferrario C."/>
            <person name="Modesto M."/>
            <person name="Mattarelli P."/>
            <person name="Jiri K."/>
            <person name="van Sinderen D."/>
            <person name="Ventura M."/>
        </authorList>
    </citation>
    <scope>NUCLEOTIDE SEQUENCE [LARGE SCALE GENOMIC DNA]</scope>
    <source>
        <strain evidence="19 20">LMG 21773</strain>
    </source>
</reference>
<feature type="transmembrane region" description="Helical" evidence="18">
    <location>
        <begin position="202"/>
        <end position="234"/>
    </location>
</feature>
<accession>A0A261FAQ1</accession>
<keyword evidence="2" id="KW-0328">Glycosyltransferase</keyword>
<keyword evidence="7 18" id="KW-1133">Transmembrane helix</keyword>
<comment type="caution">
    <text evidence="19">The sequence shown here is derived from an EMBL/GenBank/DDBJ whole genome shotgun (WGS) entry which is preliminary data.</text>
</comment>
<comment type="similarity">
    <text evidence="11">Belongs to the SEDS family. FtsW subfamily.</text>
</comment>
<protein>
    <recommendedName>
        <fullName evidence="12">Probable peptidoglycan glycosyltransferase FtsW</fullName>
        <ecNumber evidence="14">2.4.99.28</ecNumber>
    </recommendedName>
    <alternativeName>
        <fullName evidence="13">Cell division protein FtsW</fullName>
    </alternativeName>
    <alternativeName>
        <fullName evidence="10">Cell wall polymerase</fullName>
    </alternativeName>
    <alternativeName>
        <fullName evidence="9">Peptidoglycan polymerase</fullName>
    </alternativeName>
</protein>
<dbReference type="GO" id="GO:0005886">
    <property type="term" value="C:plasma membrane"/>
    <property type="evidence" value="ECO:0007669"/>
    <property type="project" value="TreeGrafter"/>
</dbReference>
<evidence type="ECO:0000256" key="8">
    <source>
        <dbReference type="ARBA" id="ARBA00023136"/>
    </source>
</evidence>
<organism evidence="19 20">
    <name type="scientific">Aeriscardovia aeriphila</name>
    <dbReference type="NCBI Taxonomy" id="218139"/>
    <lineage>
        <taxon>Bacteria</taxon>
        <taxon>Bacillati</taxon>
        <taxon>Actinomycetota</taxon>
        <taxon>Actinomycetes</taxon>
        <taxon>Bifidobacteriales</taxon>
        <taxon>Bifidobacteriaceae</taxon>
        <taxon>Aeriscardovia</taxon>
    </lineage>
</organism>
<evidence type="ECO:0000256" key="10">
    <source>
        <dbReference type="ARBA" id="ARBA00033270"/>
    </source>
</evidence>
<dbReference type="GO" id="GO:0008955">
    <property type="term" value="F:peptidoglycan glycosyltransferase activity"/>
    <property type="evidence" value="ECO:0007669"/>
    <property type="project" value="UniProtKB-EC"/>
</dbReference>
<evidence type="ECO:0000256" key="11">
    <source>
        <dbReference type="ARBA" id="ARBA00038053"/>
    </source>
</evidence>
<feature type="transmembrane region" description="Helical" evidence="18">
    <location>
        <begin position="280"/>
        <end position="299"/>
    </location>
</feature>
<evidence type="ECO:0000256" key="16">
    <source>
        <dbReference type="ARBA" id="ARBA00049966"/>
    </source>
</evidence>
<evidence type="ECO:0000256" key="6">
    <source>
        <dbReference type="ARBA" id="ARBA00022984"/>
    </source>
</evidence>
<evidence type="ECO:0000256" key="14">
    <source>
        <dbReference type="ARBA" id="ARBA00044770"/>
    </source>
</evidence>
<keyword evidence="4 18" id="KW-0812">Transmembrane</keyword>
<feature type="transmembrane region" description="Helical" evidence="18">
    <location>
        <begin position="130"/>
        <end position="147"/>
    </location>
</feature>